<dbReference type="InterPro" id="IPR057326">
    <property type="entry name" value="KR_dom"/>
</dbReference>
<sequence length="246" mass="25711">MRLAGRAAVVTGGTRGLGEAIAARLAREGASVLICGRNEADAKAAAERLSAHGRVEGTACDVGDAEQAEAVVRRCLELFDGLHILVNNAGITRDRLLARMPSDDWEAVLSTNLTGAYHCARAALKPMLRARWGRIVQVSSVAALVGNAGQVNYAAAKAGLIGLTRSLARELAGRGITVNAVAPGYIDSEMTRAIPEKERLALQEQIPLGRVGQPEEVAAAVAFLASDEAAYVTGHTLTVDGGLSMY</sequence>
<feature type="binding site" evidence="8">
    <location>
        <begin position="12"/>
        <end position="15"/>
    </location>
    <ligand>
        <name>NADP(+)</name>
        <dbReference type="ChEBI" id="CHEBI:58349"/>
    </ligand>
</feature>
<evidence type="ECO:0000256" key="8">
    <source>
        <dbReference type="PIRSR" id="PIRSR611284-2"/>
    </source>
</evidence>
<dbReference type="NCBIfam" id="TIGR01830">
    <property type="entry name" value="3oxo_ACP_reduc"/>
    <property type="match status" value="1"/>
</dbReference>
<evidence type="ECO:0000256" key="6">
    <source>
        <dbReference type="ARBA" id="ARBA00048508"/>
    </source>
</evidence>
<dbReference type="SUPFAM" id="SSF51735">
    <property type="entry name" value="NAD(P)-binding Rossmann-fold domains"/>
    <property type="match status" value="1"/>
</dbReference>
<name>A0A0K2SK18_LIMPI</name>
<dbReference type="UniPathway" id="UPA00094"/>
<protein>
    <recommendedName>
        <fullName evidence="3 9">3-oxoacyl-[acyl-carrier-protein] reductase</fullName>
        <ecNumber evidence="3 9">1.1.1.100</ecNumber>
    </recommendedName>
</protein>
<dbReference type="InterPro" id="IPR002347">
    <property type="entry name" value="SDR_fam"/>
</dbReference>
<dbReference type="GO" id="GO:0004316">
    <property type="term" value="F:3-oxoacyl-[acyl-carrier-protein] reductase (NADPH) activity"/>
    <property type="evidence" value="ECO:0007669"/>
    <property type="project" value="UniProtKB-UniRule"/>
</dbReference>
<comment type="pathway">
    <text evidence="1 9">Lipid metabolism; fatty acid biosynthesis.</text>
</comment>
<feature type="domain" description="Ketoreductase" evidence="10">
    <location>
        <begin position="6"/>
        <end position="184"/>
    </location>
</feature>
<dbReference type="PRINTS" id="PR00080">
    <property type="entry name" value="SDRFAMILY"/>
</dbReference>
<dbReference type="GO" id="GO:0006633">
    <property type="term" value="P:fatty acid biosynthetic process"/>
    <property type="evidence" value="ECO:0007669"/>
    <property type="project" value="UniProtKB-UniPathway"/>
</dbReference>
<dbReference type="GO" id="GO:0051287">
    <property type="term" value="F:NAD binding"/>
    <property type="evidence" value="ECO:0007669"/>
    <property type="project" value="UniProtKB-UniRule"/>
</dbReference>
<dbReference type="SMART" id="SM00822">
    <property type="entry name" value="PKS_KR"/>
    <property type="match status" value="1"/>
</dbReference>
<dbReference type="FunFam" id="3.40.50.720:FF:000115">
    <property type="entry name" value="3-oxoacyl-[acyl-carrier-protein] reductase FabG"/>
    <property type="match status" value="1"/>
</dbReference>
<evidence type="ECO:0000256" key="1">
    <source>
        <dbReference type="ARBA" id="ARBA00005194"/>
    </source>
</evidence>
<gene>
    <name evidence="11" type="ORF">LIP_1617</name>
</gene>
<dbReference type="KEGG" id="lpil:LIP_1617"/>
<dbReference type="PROSITE" id="PS00061">
    <property type="entry name" value="ADH_SHORT"/>
    <property type="match status" value="1"/>
</dbReference>
<evidence type="ECO:0000259" key="10">
    <source>
        <dbReference type="SMART" id="SM00822"/>
    </source>
</evidence>
<feature type="active site" description="Proton acceptor" evidence="7">
    <location>
        <position position="153"/>
    </location>
</feature>
<dbReference type="EC" id="1.1.1.100" evidence="3 9"/>
<feature type="binding site" evidence="8">
    <location>
        <position position="88"/>
    </location>
    <ligand>
        <name>NADP(+)</name>
        <dbReference type="ChEBI" id="CHEBI:58349"/>
    </ligand>
</feature>
<evidence type="ECO:0000256" key="7">
    <source>
        <dbReference type="PIRSR" id="PIRSR611284-1"/>
    </source>
</evidence>
<dbReference type="OrthoDB" id="125587at2"/>
<keyword evidence="9" id="KW-0444">Lipid biosynthesis</keyword>
<feature type="binding site" evidence="8">
    <location>
        <position position="186"/>
    </location>
    <ligand>
        <name>NADP(+)</name>
        <dbReference type="ChEBI" id="CHEBI:58349"/>
    </ligand>
</feature>
<keyword evidence="9" id="KW-0443">Lipid metabolism</keyword>
<dbReference type="InterPro" id="IPR036291">
    <property type="entry name" value="NAD(P)-bd_dom_sf"/>
</dbReference>
<dbReference type="AlphaFoldDB" id="A0A0K2SK18"/>
<evidence type="ECO:0000256" key="3">
    <source>
        <dbReference type="ARBA" id="ARBA00012948"/>
    </source>
</evidence>
<reference evidence="12" key="2">
    <citation type="journal article" date="2016" name="Int. J. Syst. Evol. Microbiol.">
        <title>Complete genome sequence and cell structure of Limnochorda pilosa, a Gram-negative spore-former within the phylum Firmicutes.</title>
        <authorList>
            <person name="Watanabe M."/>
            <person name="Kojima H."/>
            <person name="Fukui M."/>
        </authorList>
    </citation>
    <scope>NUCLEOTIDE SEQUENCE [LARGE SCALE GENOMIC DNA]</scope>
    <source>
        <strain evidence="12">HC45</strain>
    </source>
</reference>
<comment type="subunit">
    <text evidence="9">Homotetramer.</text>
</comment>
<keyword evidence="12" id="KW-1185">Reference proteome</keyword>
<keyword evidence="4 8" id="KW-0521">NADP</keyword>
<feature type="binding site" evidence="8">
    <location>
        <begin position="153"/>
        <end position="157"/>
    </location>
    <ligand>
        <name>NADP(+)</name>
        <dbReference type="ChEBI" id="CHEBI:58349"/>
    </ligand>
</feature>
<dbReference type="Gene3D" id="3.40.50.720">
    <property type="entry name" value="NAD(P)-binding Rossmann-like Domain"/>
    <property type="match status" value="1"/>
</dbReference>
<evidence type="ECO:0000313" key="12">
    <source>
        <dbReference type="Proteomes" id="UP000065807"/>
    </source>
</evidence>
<dbReference type="InterPro" id="IPR020904">
    <property type="entry name" value="Sc_DH/Rdtase_CS"/>
</dbReference>
<keyword evidence="9" id="KW-0276">Fatty acid metabolism</keyword>
<organism evidence="11 12">
    <name type="scientific">Limnochorda pilosa</name>
    <dbReference type="NCBI Taxonomy" id="1555112"/>
    <lineage>
        <taxon>Bacteria</taxon>
        <taxon>Bacillati</taxon>
        <taxon>Bacillota</taxon>
        <taxon>Limnochordia</taxon>
        <taxon>Limnochordales</taxon>
        <taxon>Limnochordaceae</taxon>
        <taxon>Limnochorda</taxon>
    </lineage>
</organism>
<dbReference type="PATRIC" id="fig|1555112.3.peg.1650"/>
<dbReference type="EMBL" id="AP014924">
    <property type="protein sequence ID" value="BAS27463.1"/>
    <property type="molecule type" value="Genomic_DNA"/>
</dbReference>
<dbReference type="STRING" id="1555112.LIP_1617"/>
<dbReference type="PANTHER" id="PTHR42879:SF2">
    <property type="entry name" value="3-OXOACYL-[ACYL-CARRIER-PROTEIN] REDUCTASE FABG"/>
    <property type="match status" value="1"/>
</dbReference>
<comment type="catalytic activity">
    <reaction evidence="6 9">
        <text>a (3R)-hydroxyacyl-[ACP] + NADP(+) = a 3-oxoacyl-[ACP] + NADPH + H(+)</text>
        <dbReference type="Rhea" id="RHEA:17397"/>
        <dbReference type="Rhea" id="RHEA-COMP:9916"/>
        <dbReference type="Rhea" id="RHEA-COMP:9945"/>
        <dbReference type="ChEBI" id="CHEBI:15378"/>
        <dbReference type="ChEBI" id="CHEBI:57783"/>
        <dbReference type="ChEBI" id="CHEBI:58349"/>
        <dbReference type="ChEBI" id="CHEBI:78776"/>
        <dbReference type="ChEBI" id="CHEBI:78827"/>
        <dbReference type="EC" id="1.1.1.100"/>
    </reaction>
</comment>
<reference evidence="12" key="1">
    <citation type="submission" date="2015-07" db="EMBL/GenBank/DDBJ databases">
        <title>Complete genome sequence and phylogenetic analysis of Limnochorda pilosa.</title>
        <authorList>
            <person name="Watanabe M."/>
            <person name="Kojima H."/>
            <person name="Fukui M."/>
        </authorList>
    </citation>
    <scope>NUCLEOTIDE SEQUENCE [LARGE SCALE GENOMIC DNA]</scope>
    <source>
        <strain evidence="12">HC45</strain>
    </source>
</reference>
<dbReference type="NCBIfam" id="NF005559">
    <property type="entry name" value="PRK07231.1"/>
    <property type="match status" value="1"/>
</dbReference>
<dbReference type="PRINTS" id="PR00081">
    <property type="entry name" value="GDHRDH"/>
</dbReference>
<evidence type="ECO:0000256" key="9">
    <source>
        <dbReference type="RuleBase" id="RU366074"/>
    </source>
</evidence>
<dbReference type="CDD" id="cd05333">
    <property type="entry name" value="BKR_SDR_c"/>
    <property type="match status" value="1"/>
</dbReference>
<keyword evidence="9" id="KW-0275">Fatty acid biosynthesis</keyword>
<evidence type="ECO:0000256" key="2">
    <source>
        <dbReference type="ARBA" id="ARBA00006484"/>
    </source>
</evidence>
<evidence type="ECO:0000313" key="11">
    <source>
        <dbReference type="EMBL" id="BAS27463.1"/>
    </source>
</evidence>
<evidence type="ECO:0000256" key="4">
    <source>
        <dbReference type="ARBA" id="ARBA00022857"/>
    </source>
</evidence>
<comment type="function">
    <text evidence="9">Catalyzes the NADPH-dependent reduction of beta-ketoacyl-ACP substrates to beta-hydroxyacyl-ACP products, the first reductive step in the elongation cycle of fatty acid biosynthesis.</text>
</comment>
<comment type="similarity">
    <text evidence="2 9">Belongs to the short-chain dehydrogenases/reductases (SDR) family.</text>
</comment>
<dbReference type="NCBIfam" id="NF009466">
    <property type="entry name" value="PRK12826.1-2"/>
    <property type="match status" value="1"/>
</dbReference>
<dbReference type="InterPro" id="IPR011284">
    <property type="entry name" value="3oxo_ACP_reduc"/>
</dbReference>
<dbReference type="Proteomes" id="UP000065807">
    <property type="component" value="Chromosome"/>
</dbReference>
<keyword evidence="5 9" id="KW-0560">Oxidoreductase</keyword>
<dbReference type="Pfam" id="PF13561">
    <property type="entry name" value="adh_short_C2"/>
    <property type="match status" value="1"/>
</dbReference>
<evidence type="ECO:0000256" key="5">
    <source>
        <dbReference type="ARBA" id="ARBA00023002"/>
    </source>
</evidence>
<accession>A0A0K2SK18</accession>
<dbReference type="PANTHER" id="PTHR42879">
    <property type="entry name" value="3-OXOACYL-(ACYL-CARRIER-PROTEIN) REDUCTASE"/>
    <property type="match status" value="1"/>
</dbReference>
<dbReference type="RefSeq" id="WP_068136351.1">
    <property type="nucleotide sequence ID" value="NZ_AP014924.1"/>
</dbReference>
<proteinExistence type="inferred from homology"/>
<dbReference type="InterPro" id="IPR050259">
    <property type="entry name" value="SDR"/>
</dbReference>